<dbReference type="NCBIfam" id="NF033551">
    <property type="entry name" value="transpos_IS1182"/>
    <property type="match status" value="1"/>
</dbReference>
<comment type="caution">
    <text evidence="3">The sequence shown here is derived from an EMBL/GenBank/DDBJ whole genome shotgun (WGS) entry which is preliminary data.</text>
</comment>
<dbReference type="Proteomes" id="UP000004923">
    <property type="component" value="Unassembled WGS sequence"/>
</dbReference>
<keyword evidence="4" id="KW-1185">Reference proteome</keyword>
<protein>
    <submittedName>
        <fullName evidence="3">Transposase, IS4 family</fullName>
    </submittedName>
</protein>
<dbReference type="RefSeq" id="WP_009145038.1">
    <property type="nucleotide sequence ID" value="NZ_GL830865.1"/>
</dbReference>
<dbReference type="AlphaFoldDB" id="E8LCT1"/>
<gene>
    <name evidence="3" type="ORF">HMPREF9443_00654</name>
</gene>
<feature type="domain" description="Transposase InsH N-terminal" evidence="1">
    <location>
        <begin position="15"/>
        <end position="105"/>
    </location>
</feature>
<dbReference type="eggNOG" id="COG3666">
    <property type="taxonomic scope" value="Bacteria"/>
</dbReference>
<evidence type="ECO:0000313" key="4">
    <source>
        <dbReference type="Proteomes" id="UP000004923"/>
    </source>
</evidence>
<feature type="domain" description="Transposase DDE" evidence="2">
    <location>
        <begin position="392"/>
        <end position="518"/>
    </location>
</feature>
<dbReference type="PANTHER" id="PTHR33408">
    <property type="entry name" value="TRANSPOSASE"/>
    <property type="match status" value="1"/>
</dbReference>
<dbReference type="InterPro" id="IPR008490">
    <property type="entry name" value="Transposase_InsH_N"/>
</dbReference>
<sequence length="525" mass="61841">MYKNYNINQLVLPLNLEIKIQDNDIARHVNNLVESIPKKAFDKYYKETGCPAYHPRMMLKILLCAYSQSVFSGRKIEALLSDSIRMMWLAQGYSPSYRTINRFRSNKDMQELLCQCFIQFRAQLIKEKIINNEAIFIDGTKIEANANKFSFVWKKAVEKYGISLIENSRRIYDELVEQEIIPAMELEQEATINEKEMVEVVEKLDSAIEVMDKEIAESDSVEKRKRIRHKRKRPKQLRKILKDNIARKQKYDRQLAIMENRNSYSKTDPDATFMRMKEDYMKNGQLKPGYNVQIATEGQYALAYDLFPNPTDTRTLKPFLDVIESSYFALPEYIVADAGYGSEENYVDIIENRQLTPLITYGMYLKEQERRYKKDAFKTANWDYDNADDYYTCPNGKKLIFKYNSQRKDKNGFARNFRVYECEDCCNCPYRSQCCKAKEGNNRKISINVKWEQQKEYIRAQLSDNKTGKIYKRRKIDVEPVFGFLKANLRFNRFTVRGKFKAKIEMGLALMAVNLRKYMQHTAAA</sequence>
<dbReference type="InterPro" id="IPR025668">
    <property type="entry name" value="Tnp_DDE_dom"/>
</dbReference>
<dbReference type="PANTHER" id="PTHR33408:SF2">
    <property type="entry name" value="TRANSPOSASE DDE DOMAIN-CONTAINING PROTEIN"/>
    <property type="match status" value="1"/>
</dbReference>
<evidence type="ECO:0000259" key="2">
    <source>
        <dbReference type="Pfam" id="PF13751"/>
    </source>
</evidence>
<dbReference type="EMBL" id="AEVN01000023">
    <property type="protein sequence ID" value="EFY05354.1"/>
    <property type="molecule type" value="Genomic_DNA"/>
</dbReference>
<dbReference type="OrthoDB" id="9789070at2"/>
<dbReference type="Pfam" id="PF13751">
    <property type="entry name" value="DDE_Tnp_1_6"/>
    <property type="match status" value="1"/>
</dbReference>
<dbReference type="Pfam" id="PF05598">
    <property type="entry name" value="DUF772"/>
    <property type="match status" value="1"/>
</dbReference>
<name>E8LCT1_9FIRM</name>
<dbReference type="InterPro" id="IPR047629">
    <property type="entry name" value="IS1182_transpos"/>
</dbReference>
<accession>E8LCT1</accession>
<evidence type="ECO:0000259" key="1">
    <source>
        <dbReference type="Pfam" id="PF05598"/>
    </source>
</evidence>
<evidence type="ECO:0000313" key="3">
    <source>
        <dbReference type="EMBL" id="EFY05354.1"/>
    </source>
</evidence>
<organism evidence="3 4">
    <name type="scientific">Phascolarctobacterium succinatutens YIT 12067</name>
    <dbReference type="NCBI Taxonomy" id="626939"/>
    <lineage>
        <taxon>Bacteria</taxon>
        <taxon>Bacillati</taxon>
        <taxon>Bacillota</taxon>
        <taxon>Negativicutes</taxon>
        <taxon>Acidaminococcales</taxon>
        <taxon>Acidaminococcaceae</taxon>
        <taxon>Phascolarctobacterium</taxon>
    </lineage>
</organism>
<reference evidence="3 4" key="1">
    <citation type="submission" date="2011-01" db="EMBL/GenBank/DDBJ databases">
        <authorList>
            <person name="Weinstock G."/>
            <person name="Sodergren E."/>
            <person name="Clifton S."/>
            <person name="Fulton L."/>
            <person name="Fulton B."/>
            <person name="Courtney L."/>
            <person name="Fronick C."/>
            <person name="Harrison M."/>
            <person name="Strong C."/>
            <person name="Farmer C."/>
            <person name="Delahaunty K."/>
            <person name="Markovic C."/>
            <person name="Hall O."/>
            <person name="Minx P."/>
            <person name="Tomlinson C."/>
            <person name="Mitreva M."/>
            <person name="Hou S."/>
            <person name="Chen J."/>
            <person name="Wollam A."/>
            <person name="Pepin K.H."/>
            <person name="Johnson M."/>
            <person name="Bhonagiri V."/>
            <person name="Zhang X."/>
            <person name="Suruliraj S."/>
            <person name="Warren W."/>
            <person name="Chinwalla A."/>
            <person name="Mardis E.R."/>
            <person name="Wilson R.K."/>
        </authorList>
    </citation>
    <scope>NUCLEOTIDE SEQUENCE [LARGE SCALE GENOMIC DNA]</scope>
    <source>
        <strain evidence="3 4">YIT 12067</strain>
    </source>
</reference>
<proteinExistence type="predicted"/>
<dbReference type="HOGENOM" id="CLU_021293_0_1_9"/>